<dbReference type="Gene3D" id="3.30.420.40">
    <property type="match status" value="2"/>
</dbReference>
<sequence>MGEYLIGIDIGTSACKVTVFNVGGEVIFSTAKTYDIYYPHTGWAEQDAREWWAAVCSALKEVFSSGKVKADEIAGIGVDGQSWAALPISSEGEVLRRVMIWFDRRAQSQAQQIAERVGLERVISLSGNPVDPAYITPKMLWIKENEPEIYKRTYKFLQSNGYIVYKLTGQFTQDLSQGYGFHFFNVKKGCYDKDICREMGLDIDKVADIYPCHQIVGCVSRWASVETGLKEGTPVVAGGLDAAASTLGAGVIEEGQTQEQGGQAGGMSICMSRPVIEPRLILGYHVVPDRWLLQGGTVGGGGALKWFKEQLGYEDTVVAQKKGISPYKVIDDKVKDVPPGSDGLVFLPYMSGERSPIWNSKARGVFFGLSYDKTRAHMARAVMEGCAFALKHNIDVAEEAKAVVDKLISVGGAANSAVWTQIKADITKKDILVPYSDDATALGAAILAGVGTGVYGDFKEAVEKTVRLKNSYHPNPENFPIYEGLYGIYRELYINLEKTYDRLADILADNS</sequence>
<dbReference type="RefSeq" id="WP_073345523.1">
    <property type="nucleotide sequence ID" value="NZ_FQVH01000034.1"/>
</dbReference>
<evidence type="ECO:0000256" key="2">
    <source>
        <dbReference type="ARBA" id="ARBA00022679"/>
    </source>
</evidence>
<dbReference type="Pfam" id="PF02782">
    <property type="entry name" value="FGGY_C"/>
    <property type="match status" value="1"/>
</dbReference>
<dbReference type="GO" id="GO:0016301">
    <property type="term" value="F:kinase activity"/>
    <property type="evidence" value="ECO:0007669"/>
    <property type="project" value="UniProtKB-KW"/>
</dbReference>
<evidence type="ECO:0000313" key="8">
    <source>
        <dbReference type="Proteomes" id="UP000184088"/>
    </source>
</evidence>
<dbReference type="InterPro" id="IPR000577">
    <property type="entry name" value="Carb_kinase_FGGY"/>
</dbReference>
<dbReference type="InterPro" id="IPR018483">
    <property type="entry name" value="Carb_kinase_FGGY_CS"/>
</dbReference>
<dbReference type="AlphaFoldDB" id="A0A1M5DBB5"/>
<evidence type="ECO:0000259" key="6">
    <source>
        <dbReference type="Pfam" id="PF02782"/>
    </source>
</evidence>
<keyword evidence="2 4" id="KW-0808">Transferase</keyword>
<dbReference type="OrthoDB" id="9805576at2"/>
<feature type="domain" description="Carbohydrate kinase FGGY N-terminal" evidence="5">
    <location>
        <begin position="4"/>
        <end position="248"/>
    </location>
</feature>
<comment type="similarity">
    <text evidence="1 4">Belongs to the FGGY kinase family.</text>
</comment>
<dbReference type="PANTHER" id="PTHR43095">
    <property type="entry name" value="SUGAR KINASE"/>
    <property type="match status" value="1"/>
</dbReference>
<evidence type="ECO:0000256" key="4">
    <source>
        <dbReference type="RuleBase" id="RU003733"/>
    </source>
</evidence>
<dbReference type="PIRSF" id="PIRSF000538">
    <property type="entry name" value="GlpK"/>
    <property type="match status" value="1"/>
</dbReference>
<evidence type="ECO:0000256" key="1">
    <source>
        <dbReference type="ARBA" id="ARBA00009156"/>
    </source>
</evidence>
<protein>
    <submittedName>
        <fullName evidence="7">Xylulokinase</fullName>
    </submittedName>
</protein>
<dbReference type="GO" id="GO:0005975">
    <property type="term" value="P:carbohydrate metabolic process"/>
    <property type="evidence" value="ECO:0007669"/>
    <property type="project" value="InterPro"/>
</dbReference>
<proteinExistence type="inferred from homology"/>
<feature type="domain" description="Carbohydrate kinase FGGY C-terminal" evidence="6">
    <location>
        <begin position="285"/>
        <end position="450"/>
    </location>
</feature>
<gene>
    <name evidence="7" type="ORF">SAMN02746089_02304</name>
</gene>
<organism evidence="7 8">
    <name type="scientific">Caldanaerobius fijiensis DSM 17918</name>
    <dbReference type="NCBI Taxonomy" id="1121256"/>
    <lineage>
        <taxon>Bacteria</taxon>
        <taxon>Bacillati</taxon>
        <taxon>Bacillota</taxon>
        <taxon>Clostridia</taxon>
        <taxon>Thermoanaerobacterales</taxon>
        <taxon>Thermoanaerobacteraceae</taxon>
        <taxon>Caldanaerobius</taxon>
    </lineage>
</organism>
<evidence type="ECO:0000313" key="7">
    <source>
        <dbReference type="EMBL" id="SHF64215.1"/>
    </source>
</evidence>
<accession>A0A1M5DBB5</accession>
<dbReference type="SUPFAM" id="SSF53067">
    <property type="entry name" value="Actin-like ATPase domain"/>
    <property type="match status" value="2"/>
</dbReference>
<dbReference type="CDD" id="cd07808">
    <property type="entry name" value="ASKHA_NBD_FGGY_EcXK-like"/>
    <property type="match status" value="1"/>
</dbReference>
<dbReference type="InterPro" id="IPR050406">
    <property type="entry name" value="FGGY_Carb_Kinase"/>
</dbReference>
<dbReference type="InterPro" id="IPR018484">
    <property type="entry name" value="FGGY_N"/>
</dbReference>
<dbReference type="PANTHER" id="PTHR43095:SF2">
    <property type="entry name" value="GLUCONOKINASE"/>
    <property type="match status" value="1"/>
</dbReference>
<keyword evidence="8" id="KW-1185">Reference proteome</keyword>
<dbReference type="GO" id="GO:0016773">
    <property type="term" value="F:phosphotransferase activity, alcohol group as acceptor"/>
    <property type="evidence" value="ECO:0007669"/>
    <property type="project" value="InterPro"/>
</dbReference>
<dbReference type="InterPro" id="IPR043129">
    <property type="entry name" value="ATPase_NBD"/>
</dbReference>
<evidence type="ECO:0000256" key="3">
    <source>
        <dbReference type="ARBA" id="ARBA00022777"/>
    </source>
</evidence>
<reference evidence="7 8" key="1">
    <citation type="submission" date="2016-11" db="EMBL/GenBank/DDBJ databases">
        <authorList>
            <person name="Jaros S."/>
            <person name="Januszkiewicz K."/>
            <person name="Wedrychowicz H."/>
        </authorList>
    </citation>
    <scope>NUCLEOTIDE SEQUENCE [LARGE SCALE GENOMIC DNA]</scope>
    <source>
        <strain evidence="7 8">DSM 17918</strain>
    </source>
</reference>
<dbReference type="PROSITE" id="PS00445">
    <property type="entry name" value="FGGY_KINASES_2"/>
    <property type="match status" value="1"/>
</dbReference>
<dbReference type="InterPro" id="IPR018485">
    <property type="entry name" value="FGGY_C"/>
</dbReference>
<keyword evidence="3 4" id="KW-0418">Kinase</keyword>
<dbReference type="EMBL" id="FQVH01000034">
    <property type="protein sequence ID" value="SHF64215.1"/>
    <property type="molecule type" value="Genomic_DNA"/>
</dbReference>
<dbReference type="Pfam" id="PF00370">
    <property type="entry name" value="FGGY_N"/>
    <property type="match status" value="1"/>
</dbReference>
<name>A0A1M5DBB5_9THEO</name>
<dbReference type="STRING" id="1121256.SAMN02746089_02304"/>
<dbReference type="Proteomes" id="UP000184088">
    <property type="component" value="Unassembled WGS sequence"/>
</dbReference>
<evidence type="ECO:0000259" key="5">
    <source>
        <dbReference type="Pfam" id="PF00370"/>
    </source>
</evidence>